<comment type="caution">
    <text evidence="1">The sequence shown here is derived from an EMBL/GenBank/DDBJ whole genome shotgun (WGS) entry which is preliminary data.</text>
</comment>
<organism evidence="1">
    <name type="scientific">marine sediment metagenome</name>
    <dbReference type="NCBI Taxonomy" id="412755"/>
    <lineage>
        <taxon>unclassified sequences</taxon>
        <taxon>metagenomes</taxon>
        <taxon>ecological metagenomes</taxon>
    </lineage>
</organism>
<accession>X1CG60</accession>
<evidence type="ECO:0000313" key="1">
    <source>
        <dbReference type="EMBL" id="GAH07291.1"/>
    </source>
</evidence>
<proteinExistence type="predicted"/>
<reference evidence="1" key="1">
    <citation type="journal article" date="2014" name="Front. Microbiol.">
        <title>High frequency of phylogenetically diverse reductive dehalogenase-homologous genes in deep subseafloor sedimentary metagenomes.</title>
        <authorList>
            <person name="Kawai M."/>
            <person name="Futagami T."/>
            <person name="Toyoda A."/>
            <person name="Takaki Y."/>
            <person name="Nishi S."/>
            <person name="Hori S."/>
            <person name="Arai W."/>
            <person name="Tsubouchi T."/>
            <person name="Morono Y."/>
            <person name="Uchiyama I."/>
            <person name="Ito T."/>
            <person name="Fujiyama A."/>
            <person name="Inagaki F."/>
            <person name="Takami H."/>
        </authorList>
    </citation>
    <scope>NUCLEOTIDE SEQUENCE</scope>
    <source>
        <strain evidence="1">Expedition CK06-06</strain>
    </source>
</reference>
<dbReference type="EMBL" id="BART01034743">
    <property type="protein sequence ID" value="GAH07291.1"/>
    <property type="molecule type" value="Genomic_DNA"/>
</dbReference>
<protein>
    <submittedName>
        <fullName evidence="1">Uncharacterized protein</fullName>
    </submittedName>
</protein>
<name>X1CG60_9ZZZZ</name>
<gene>
    <name evidence="1" type="ORF">S01H4_59281</name>
</gene>
<sequence length="65" mass="6762">TIASETTIKVKGSASAKVTLVAERSANDELQAEDISSADITAHTHIGFWLRSSIAIPAGANMGCF</sequence>
<dbReference type="AlphaFoldDB" id="X1CG60"/>
<feature type="non-terminal residue" evidence="1">
    <location>
        <position position="1"/>
    </location>
</feature>